<evidence type="ECO:0000313" key="6">
    <source>
        <dbReference type="EMBL" id="WEW56787.1"/>
    </source>
</evidence>
<protein>
    <submittedName>
        <fullName evidence="6">Envelope glycoprotein gp160</fullName>
    </submittedName>
</protein>
<keyword evidence="6" id="KW-0946">Virion</keyword>
<keyword evidence="4 5" id="KW-0472">Membrane</keyword>
<dbReference type="EMBL" id="CP120627">
    <property type="protein sequence ID" value="WEW56787.1"/>
    <property type="molecule type" value="Genomic_DNA"/>
</dbReference>
<keyword evidence="7" id="KW-1185">Reference proteome</keyword>
<reference evidence="6" key="1">
    <citation type="submission" date="2023-03" db="EMBL/GenBank/DDBJ databases">
        <title>Emydomyces testavorans Genome Sequence.</title>
        <authorList>
            <person name="Hoyer L."/>
        </authorList>
    </citation>
    <scope>NUCLEOTIDE SEQUENCE</scope>
    <source>
        <strain evidence="6">16-2883</strain>
    </source>
</reference>
<evidence type="ECO:0000313" key="7">
    <source>
        <dbReference type="Proteomes" id="UP001219355"/>
    </source>
</evidence>
<feature type="transmembrane region" description="Helical" evidence="5">
    <location>
        <begin position="65"/>
        <end position="93"/>
    </location>
</feature>
<sequence>MSIFGYRPSLAANVTFVALFGAVGMIKWRSYMYSIPIILGGVTEVIGYVGRILLYDNPFDQNGFLIQICCLTIAPAFYSAGIYFCIADIVRLFGPEASRLKPEHYAWIFIPCDLVSLVLQGVGGGLASVASQDDKDPKPGTNVMVSGLAFQVFSLLIFIILTVEFVWRARNTRRKDLSDGSLDEKPSSTRGRRLFLFWLPFSLAILCIFVRCVFRVVELSDGFTGEMIRHEDTFIALEGV</sequence>
<accession>A0AAF0IHF4</accession>
<comment type="subcellular location">
    <subcellularLocation>
        <location evidence="1">Membrane</location>
        <topology evidence="1">Multi-pass membrane protein</topology>
    </subcellularLocation>
</comment>
<dbReference type="PANTHER" id="PTHR31465:SF7">
    <property type="entry name" value="SPHINGOID LONG-CHAIN BASE TRANSPORTER RSB1"/>
    <property type="match status" value="1"/>
</dbReference>
<feature type="transmembrane region" description="Helical" evidence="5">
    <location>
        <begin position="195"/>
        <end position="217"/>
    </location>
</feature>
<dbReference type="PANTHER" id="PTHR31465">
    <property type="entry name" value="PROTEIN RTA1-RELATED"/>
    <property type="match status" value="1"/>
</dbReference>
<dbReference type="Pfam" id="PF04479">
    <property type="entry name" value="RTA1"/>
    <property type="match status" value="1"/>
</dbReference>
<evidence type="ECO:0000256" key="5">
    <source>
        <dbReference type="SAM" id="Phobius"/>
    </source>
</evidence>
<dbReference type="GO" id="GO:0005886">
    <property type="term" value="C:plasma membrane"/>
    <property type="evidence" value="ECO:0007669"/>
    <property type="project" value="TreeGrafter"/>
</dbReference>
<feature type="transmembrane region" description="Helical" evidence="5">
    <location>
        <begin position="105"/>
        <end position="128"/>
    </location>
</feature>
<keyword evidence="6" id="KW-0261">Viral envelope protein</keyword>
<proteinExistence type="predicted"/>
<feature type="transmembrane region" description="Helical" evidence="5">
    <location>
        <begin position="33"/>
        <end position="53"/>
    </location>
</feature>
<evidence type="ECO:0000256" key="4">
    <source>
        <dbReference type="ARBA" id="ARBA00023136"/>
    </source>
</evidence>
<evidence type="ECO:0000256" key="1">
    <source>
        <dbReference type="ARBA" id="ARBA00004141"/>
    </source>
</evidence>
<dbReference type="InterPro" id="IPR007568">
    <property type="entry name" value="RTA1"/>
</dbReference>
<gene>
    <name evidence="6" type="primary">RTA3</name>
    <name evidence="6" type="ORF">PRK78_002241</name>
</gene>
<keyword evidence="2 5" id="KW-0812">Transmembrane</keyword>
<feature type="transmembrane region" description="Helical" evidence="5">
    <location>
        <begin position="6"/>
        <end position="26"/>
    </location>
</feature>
<evidence type="ECO:0000256" key="3">
    <source>
        <dbReference type="ARBA" id="ARBA00022989"/>
    </source>
</evidence>
<feature type="transmembrane region" description="Helical" evidence="5">
    <location>
        <begin position="148"/>
        <end position="167"/>
    </location>
</feature>
<dbReference type="AlphaFoldDB" id="A0AAF0IHF4"/>
<organism evidence="6 7">
    <name type="scientific">Emydomyces testavorans</name>
    <dbReference type="NCBI Taxonomy" id="2070801"/>
    <lineage>
        <taxon>Eukaryota</taxon>
        <taxon>Fungi</taxon>
        <taxon>Dikarya</taxon>
        <taxon>Ascomycota</taxon>
        <taxon>Pezizomycotina</taxon>
        <taxon>Eurotiomycetes</taxon>
        <taxon>Eurotiomycetidae</taxon>
        <taxon>Onygenales</taxon>
        <taxon>Nannizziopsiaceae</taxon>
        <taxon>Emydomyces</taxon>
    </lineage>
</organism>
<evidence type="ECO:0000256" key="2">
    <source>
        <dbReference type="ARBA" id="ARBA00022692"/>
    </source>
</evidence>
<name>A0AAF0IHF4_9EURO</name>
<keyword evidence="3 5" id="KW-1133">Transmembrane helix</keyword>
<dbReference type="GO" id="GO:0000324">
    <property type="term" value="C:fungal-type vacuole"/>
    <property type="evidence" value="ECO:0007669"/>
    <property type="project" value="TreeGrafter"/>
</dbReference>
<dbReference type="Proteomes" id="UP001219355">
    <property type="component" value="Chromosome 1"/>
</dbReference>